<dbReference type="AlphaFoldDB" id="A0A370DJI9"/>
<evidence type="ECO:0000313" key="2">
    <source>
        <dbReference type="EMBL" id="RDH84740.1"/>
    </source>
</evidence>
<keyword evidence="3" id="KW-1185">Reference proteome</keyword>
<keyword evidence="1" id="KW-1133">Transmembrane helix</keyword>
<dbReference type="EMBL" id="QFXC01000007">
    <property type="protein sequence ID" value="RDH84740.1"/>
    <property type="molecule type" value="Genomic_DNA"/>
</dbReference>
<feature type="transmembrane region" description="Helical" evidence="1">
    <location>
        <begin position="91"/>
        <end position="112"/>
    </location>
</feature>
<keyword evidence="1" id="KW-0812">Transmembrane</keyword>
<evidence type="ECO:0000256" key="1">
    <source>
        <dbReference type="SAM" id="Phobius"/>
    </source>
</evidence>
<name>A0A370DJI9_9GAMM</name>
<accession>A0A370DJI9</accession>
<feature type="transmembrane region" description="Helical" evidence="1">
    <location>
        <begin position="12"/>
        <end position="35"/>
    </location>
</feature>
<comment type="caution">
    <text evidence="2">The sequence shown here is derived from an EMBL/GenBank/DDBJ whole genome shotgun (WGS) entry which is preliminary data.</text>
</comment>
<gene>
    <name evidence="2" type="ORF">DIZ80_04540</name>
</gene>
<reference evidence="2 3" key="1">
    <citation type="journal article" date="2018" name="ISME J.">
        <title>Endosymbiont genomes yield clues of tubeworm success.</title>
        <authorList>
            <person name="Li Y."/>
            <person name="Liles M.R."/>
            <person name="Halanych K.M."/>
        </authorList>
    </citation>
    <scope>NUCLEOTIDE SEQUENCE [LARGE SCALE GENOMIC DNA]</scope>
    <source>
        <strain evidence="2">A1464</strain>
    </source>
</reference>
<keyword evidence="1" id="KW-0472">Membrane</keyword>
<evidence type="ECO:0000313" key="3">
    <source>
        <dbReference type="Proteomes" id="UP000254266"/>
    </source>
</evidence>
<dbReference type="Proteomes" id="UP000254266">
    <property type="component" value="Unassembled WGS sequence"/>
</dbReference>
<proteinExistence type="predicted"/>
<organism evidence="2 3">
    <name type="scientific">endosymbiont of Galathealinum brachiosum</name>
    <dbReference type="NCBI Taxonomy" id="2200906"/>
    <lineage>
        <taxon>Bacteria</taxon>
        <taxon>Pseudomonadati</taxon>
        <taxon>Pseudomonadota</taxon>
        <taxon>Gammaproteobacteria</taxon>
        <taxon>sulfur-oxidizing symbionts</taxon>
    </lineage>
</organism>
<protein>
    <submittedName>
        <fullName evidence="2">Uncharacterized protein</fullName>
    </submittedName>
</protein>
<sequence length="126" mass="13838">MESQHYANRAGWTIILYGVCLSFITAFTPFFEAGYLFQDNILLAGLFPYLIYAIAVPLLPGTITTVAGIVLAATHTGLVIGVRFLNYNEGLMYSIPVILAVLLIPLVIFALIKTDVHKHDSKMIGH</sequence>